<proteinExistence type="predicted"/>
<feature type="repeat" description="PPR" evidence="2">
    <location>
        <begin position="259"/>
        <end position="293"/>
    </location>
</feature>
<feature type="repeat" description="PPR" evidence="2">
    <location>
        <begin position="360"/>
        <end position="394"/>
    </location>
</feature>
<keyword evidence="1" id="KW-0677">Repeat</keyword>
<evidence type="ECO:0000256" key="1">
    <source>
        <dbReference type="ARBA" id="ARBA00022737"/>
    </source>
</evidence>
<feature type="repeat" description="PPR" evidence="2">
    <location>
        <begin position="461"/>
        <end position="495"/>
    </location>
</feature>
<evidence type="ECO:0000256" key="2">
    <source>
        <dbReference type="PROSITE-ProRule" id="PRU00708"/>
    </source>
</evidence>
<dbReference type="AlphaFoldDB" id="A0A8T2QYN9"/>
<organism evidence="3 4">
    <name type="scientific">Ceratopteris richardii</name>
    <name type="common">Triangle waterfern</name>
    <dbReference type="NCBI Taxonomy" id="49495"/>
    <lineage>
        <taxon>Eukaryota</taxon>
        <taxon>Viridiplantae</taxon>
        <taxon>Streptophyta</taxon>
        <taxon>Embryophyta</taxon>
        <taxon>Tracheophyta</taxon>
        <taxon>Polypodiopsida</taxon>
        <taxon>Polypodiidae</taxon>
        <taxon>Polypodiales</taxon>
        <taxon>Pteridineae</taxon>
        <taxon>Pteridaceae</taxon>
        <taxon>Parkerioideae</taxon>
        <taxon>Ceratopteris</taxon>
    </lineage>
</organism>
<dbReference type="Proteomes" id="UP000825935">
    <property type="component" value="Chromosome 31"/>
</dbReference>
<dbReference type="Gene3D" id="1.25.40.10">
    <property type="entry name" value="Tetratricopeptide repeat domain"/>
    <property type="match status" value="4"/>
</dbReference>
<reference evidence="3" key="1">
    <citation type="submission" date="2021-08" db="EMBL/GenBank/DDBJ databases">
        <title>WGS assembly of Ceratopteris richardii.</title>
        <authorList>
            <person name="Marchant D.B."/>
            <person name="Chen G."/>
            <person name="Jenkins J."/>
            <person name="Shu S."/>
            <person name="Leebens-Mack J."/>
            <person name="Grimwood J."/>
            <person name="Schmutz J."/>
            <person name="Soltis P."/>
            <person name="Soltis D."/>
            <person name="Chen Z.-H."/>
        </authorList>
    </citation>
    <scope>NUCLEOTIDE SEQUENCE</scope>
    <source>
        <strain evidence="3">Whitten #5841</strain>
        <tissue evidence="3">Leaf</tissue>
    </source>
</reference>
<name>A0A8T2QYN9_CERRI</name>
<dbReference type="FunFam" id="1.25.40.10:FF:000144">
    <property type="entry name" value="Pentatricopeptide repeat-containing protein, mitochondrial"/>
    <property type="match status" value="1"/>
</dbReference>
<keyword evidence="4" id="KW-1185">Reference proteome</keyword>
<evidence type="ECO:0000313" key="4">
    <source>
        <dbReference type="Proteomes" id="UP000825935"/>
    </source>
</evidence>
<dbReference type="PROSITE" id="PS51375">
    <property type="entry name" value="PPR"/>
    <property type="match status" value="4"/>
</dbReference>
<feature type="repeat" description="PPR" evidence="2">
    <location>
        <begin position="158"/>
        <end position="192"/>
    </location>
</feature>
<evidence type="ECO:0008006" key="5">
    <source>
        <dbReference type="Google" id="ProtNLM"/>
    </source>
</evidence>
<dbReference type="Pfam" id="PF13041">
    <property type="entry name" value="PPR_2"/>
    <property type="match status" value="4"/>
</dbReference>
<dbReference type="InterPro" id="IPR011990">
    <property type="entry name" value="TPR-like_helical_dom_sf"/>
</dbReference>
<dbReference type="FunFam" id="1.25.40.10:FF:000073">
    <property type="entry name" value="Pentatricopeptide repeat-containing protein chloroplastic"/>
    <property type="match status" value="1"/>
</dbReference>
<dbReference type="FunFam" id="1.25.40.10:FF:000090">
    <property type="entry name" value="Pentatricopeptide repeat-containing protein, chloroplastic"/>
    <property type="match status" value="1"/>
</dbReference>
<dbReference type="NCBIfam" id="TIGR00756">
    <property type="entry name" value="PPR"/>
    <property type="match status" value="3"/>
</dbReference>
<dbReference type="EMBL" id="CM035436">
    <property type="protein sequence ID" value="KAH7288443.1"/>
    <property type="molecule type" value="Genomic_DNA"/>
</dbReference>
<gene>
    <name evidence="3" type="ORF">KP509_31G026600</name>
</gene>
<dbReference type="OMA" id="GLESEMY"/>
<dbReference type="InterPro" id="IPR046960">
    <property type="entry name" value="PPR_At4g14850-like_plant"/>
</dbReference>
<comment type="caution">
    <text evidence="3">The sequence shown here is derived from an EMBL/GenBank/DDBJ whole genome shotgun (WGS) entry which is preliminary data.</text>
</comment>
<dbReference type="Pfam" id="PF01535">
    <property type="entry name" value="PPR"/>
    <property type="match status" value="2"/>
</dbReference>
<dbReference type="OrthoDB" id="185373at2759"/>
<dbReference type="GO" id="GO:0003729">
    <property type="term" value="F:mRNA binding"/>
    <property type="evidence" value="ECO:0007669"/>
    <property type="project" value="UniProtKB-ARBA"/>
</dbReference>
<dbReference type="InterPro" id="IPR002885">
    <property type="entry name" value="PPR_rpt"/>
</dbReference>
<dbReference type="PANTHER" id="PTHR24015:SF1703">
    <property type="entry name" value="OS12G0289800 PROTEIN"/>
    <property type="match status" value="1"/>
</dbReference>
<evidence type="ECO:0000313" key="3">
    <source>
        <dbReference type="EMBL" id="KAH7288443.1"/>
    </source>
</evidence>
<dbReference type="EMBL" id="CM035436">
    <property type="protein sequence ID" value="KAH7288441.1"/>
    <property type="molecule type" value="Genomic_DNA"/>
</dbReference>
<accession>A0A8T2QYN9</accession>
<dbReference type="PANTHER" id="PTHR24015">
    <property type="entry name" value="OS07G0578800 PROTEIN-RELATED"/>
    <property type="match status" value="1"/>
</dbReference>
<protein>
    <recommendedName>
        <fullName evidence="5">Pentatricopeptide repeat-containing protein</fullName>
    </recommendedName>
</protein>
<sequence>MQTCAVGAQNFYLLRDQAFCTHTCHAGGSHCLRLSGSVSQHSLLPLSQSNNAYETKIPQHYSPIGQLDYQSEYPQPSSISMYDNELDLVDSLSTARQALISSIQLCPSISDGLQLHAAVVELGLVQDFLLSNLLISMYHTHGDREHACRVFHAMNYRTIVSWNTLIMAYSTSGSVELSFQIFVYLLHEDVKPDEVTFVCIIAGCTTPDTLEPGRLIHAYAIEFGLSFDVKVANALINMYSKCGALDDACMAFEAMPKRNVISWTAIITAHCHHGDYNKCFEILGLMEQHGVQPNDVTFISILGACISESFLKHGLDIHAAVVENGYMSTVAVINALISMYGKCGALRDSYKLFCNTHNCDVDSWNSMICVYIQHGKHDKGLQLFKEMQERNIQVNEISFILALSACTTPSFVHEGMLIHARSIESGLVDNITVRSALISMYSKCGAIEMVRILYGSAKHVDLILWTAVITGYAQHGYGKMALELFVQMQQEGWRPNSVTFISILSACSHAGLIDEGCRFFNIMVEDFRITPETDHFSCIIDLLGKAGQINEAASMLSRLFSGSDSTVCRAFLAACSVHNNSKQVGYSIGRILESGPTDMAIYTLLSNINAANGQCVE</sequence>
<dbReference type="GO" id="GO:0009451">
    <property type="term" value="P:RNA modification"/>
    <property type="evidence" value="ECO:0007669"/>
    <property type="project" value="InterPro"/>
</dbReference>